<evidence type="ECO:0000313" key="3">
    <source>
        <dbReference type="Proteomes" id="UP001268542"/>
    </source>
</evidence>
<evidence type="ECO:0000256" key="1">
    <source>
        <dbReference type="SAM" id="MobiDB-lite"/>
    </source>
</evidence>
<comment type="caution">
    <text evidence="2">The sequence shown here is derived from an EMBL/GenBank/DDBJ whole genome shotgun (WGS) entry which is preliminary data.</text>
</comment>
<proteinExistence type="predicted"/>
<reference evidence="2 3" key="1">
    <citation type="submission" date="2023-08" db="EMBL/GenBank/DDBJ databases">
        <title>Nocardioides seae sp. nov., a bacterium isolated from a soil.</title>
        <authorList>
            <person name="Wang X."/>
        </authorList>
    </citation>
    <scope>NUCLEOTIDE SEQUENCE [LARGE SCALE GENOMIC DNA]</scope>
    <source>
        <strain evidence="2 3">YZH12</strain>
    </source>
</reference>
<feature type="region of interest" description="Disordered" evidence="1">
    <location>
        <begin position="159"/>
        <end position="179"/>
    </location>
</feature>
<dbReference type="Pfam" id="PF19818">
    <property type="entry name" value="DUF6301"/>
    <property type="match status" value="1"/>
</dbReference>
<name>A0ABU3PUM0_9ACTN</name>
<keyword evidence="3" id="KW-1185">Reference proteome</keyword>
<accession>A0ABU3PUM0</accession>
<dbReference type="RefSeq" id="WP_315732353.1">
    <property type="nucleotide sequence ID" value="NZ_JAVYII010000003.1"/>
</dbReference>
<organism evidence="2 3">
    <name type="scientific">Nocardioides imazamoxiresistens</name>
    <dbReference type="NCBI Taxonomy" id="3231893"/>
    <lineage>
        <taxon>Bacteria</taxon>
        <taxon>Bacillati</taxon>
        <taxon>Actinomycetota</taxon>
        <taxon>Actinomycetes</taxon>
        <taxon>Propionibacteriales</taxon>
        <taxon>Nocardioidaceae</taxon>
        <taxon>Nocardioides</taxon>
    </lineage>
</organism>
<dbReference type="InterPro" id="IPR046268">
    <property type="entry name" value="DUF6301"/>
</dbReference>
<dbReference type="Proteomes" id="UP001268542">
    <property type="component" value="Unassembled WGS sequence"/>
</dbReference>
<protein>
    <submittedName>
        <fullName evidence="2">DUF6301 family protein</fullName>
    </submittedName>
</protein>
<evidence type="ECO:0000313" key="2">
    <source>
        <dbReference type="EMBL" id="MDT9592921.1"/>
    </source>
</evidence>
<gene>
    <name evidence="2" type="ORF">RDV89_07565</name>
</gene>
<dbReference type="EMBL" id="JAVYII010000003">
    <property type="protein sequence ID" value="MDT9592921.1"/>
    <property type="molecule type" value="Genomic_DNA"/>
</dbReference>
<sequence>MSGQVDPLRRADAEQVRAVVAALAPVTWPADRGLVTRLAADLGWTVEREGLSNVDLRTGLTPAARAAVSARGDTVTRVQVDLAERADRREPTTAARVAEAYAALLPEVTAALGLEPTPAARREGHEAWDLPTGGRLSLEALSSTVVLVLLQQEWADVERSEEALGISPDRVPGPLDDLA</sequence>